<dbReference type="OrthoDB" id="276546at2759"/>
<dbReference type="InterPro" id="IPR001155">
    <property type="entry name" value="OxRdtase_FMN_N"/>
</dbReference>
<feature type="domain" description="NADH:flavin oxidoreductase/NADH oxidase N-terminal" evidence="1">
    <location>
        <begin position="6"/>
        <end position="332"/>
    </location>
</feature>
<dbReference type="EMBL" id="KB445579">
    <property type="protein sequence ID" value="EMD89016.1"/>
    <property type="molecule type" value="Genomic_DNA"/>
</dbReference>
<dbReference type="FunFam" id="3.20.20.70:FF:000138">
    <property type="entry name" value="NADPH dehydrogenase 1"/>
    <property type="match status" value="1"/>
</dbReference>
<gene>
    <name evidence="2" type="ORF">COCHEDRAFT_1108805</name>
</gene>
<sequence>MSADRLFQPLKVGNMELKHRIAIAPCSRYRANDKHEILPISAKYYGERGCVPGTLLVSEATSISKQAGSFANVPGIWSQAQIDAWKLVTKAVHEKGSYIYVQIWSRGRTADPEVSEKEGITIKSSSATPLVEGFATPKEITIEEIKESVEEYAQSAKNAIEAGFDGVEIHATHGFLIDQFLQDTCNKRTDSYGGSIENRSRFAVEVTQAVAEAIGAEKTGIRLNPFSNYHGMGMEDPIPQFTDLIKKLDAFSLAYLHIVEPRVDGIDDIEPTQSIGFLLPHFTGTLVIAGGSKLHNTKQYAEQFKYNDIVIAFGRYFISTTDLAFRLQRGIEFNPHDRETFYLSRTEKGLNDYPFSQEWNAKQTP</sequence>
<dbReference type="PANTHER" id="PTHR22893:SF91">
    <property type="entry name" value="NADPH DEHYDROGENASE 2-RELATED"/>
    <property type="match status" value="1"/>
</dbReference>
<evidence type="ECO:0000313" key="2">
    <source>
        <dbReference type="EMBL" id="EMD89016.1"/>
    </source>
</evidence>
<dbReference type="SUPFAM" id="SSF51395">
    <property type="entry name" value="FMN-linked oxidoreductases"/>
    <property type="match status" value="1"/>
</dbReference>
<keyword evidence="3" id="KW-1185">Reference proteome</keyword>
<dbReference type="GO" id="GO:0003959">
    <property type="term" value="F:NADPH dehydrogenase activity"/>
    <property type="evidence" value="ECO:0007669"/>
    <property type="project" value="TreeGrafter"/>
</dbReference>
<accession>M2U5K6</accession>
<dbReference type="AlphaFoldDB" id="M2U5K6"/>
<dbReference type="Gene3D" id="3.20.20.70">
    <property type="entry name" value="Aldolase class I"/>
    <property type="match status" value="1"/>
</dbReference>
<dbReference type="OMA" id="GKGPVGY"/>
<evidence type="ECO:0000259" key="1">
    <source>
        <dbReference type="Pfam" id="PF00724"/>
    </source>
</evidence>
<dbReference type="HOGENOM" id="CLU_012153_0_0_1"/>
<dbReference type="GO" id="GO:0010181">
    <property type="term" value="F:FMN binding"/>
    <property type="evidence" value="ECO:0007669"/>
    <property type="project" value="InterPro"/>
</dbReference>
<dbReference type="PANTHER" id="PTHR22893">
    <property type="entry name" value="NADH OXIDOREDUCTASE-RELATED"/>
    <property type="match status" value="1"/>
</dbReference>
<dbReference type="InterPro" id="IPR013785">
    <property type="entry name" value="Aldolase_TIM"/>
</dbReference>
<dbReference type="InterPro" id="IPR045247">
    <property type="entry name" value="Oye-like"/>
</dbReference>
<reference evidence="2 3" key="1">
    <citation type="journal article" date="2012" name="PLoS Pathog.">
        <title>Diverse lifestyles and strategies of plant pathogenesis encoded in the genomes of eighteen Dothideomycetes fungi.</title>
        <authorList>
            <person name="Ohm R.A."/>
            <person name="Feau N."/>
            <person name="Henrissat B."/>
            <person name="Schoch C.L."/>
            <person name="Horwitz B.A."/>
            <person name="Barry K.W."/>
            <person name="Condon B.J."/>
            <person name="Copeland A.C."/>
            <person name="Dhillon B."/>
            <person name="Glaser F."/>
            <person name="Hesse C.N."/>
            <person name="Kosti I."/>
            <person name="LaButti K."/>
            <person name="Lindquist E.A."/>
            <person name="Lucas S."/>
            <person name="Salamov A.A."/>
            <person name="Bradshaw R.E."/>
            <person name="Ciuffetti L."/>
            <person name="Hamelin R.C."/>
            <person name="Kema G.H.J."/>
            <person name="Lawrence C."/>
            <person name="Scott J.A."/>
            <person name="Spatafora J.W."/>
            <person name="Turgeon B.G."/>
            <person name="de Wit P.J.G.M."/>
            <person name="Zhong S."/>
            <person name="Goodwin S.B."/>
            <person name="Grigoriev I.V."/>
        </authorList>
    </citation>
    <scope>NUCLEOTIDE SEQUENCE [LARGE SCALE GENOMIC DNA]</scope>
    <source>
        <strain evidence="3">C5 / ATCC 48332 / race O</strain>
    </source>
</reference>
<dbReference type="CDD" id="cd02933">
    <property type="entry name" value="OYE_like_FMN"/>
    <property type="match status" value="1"/>
</dbReference>
<organism evidence="2 3">
    <name type="scientific">Cochliobolus heterostrophus (strain C5 / ATCC 48332 / race O)</name>
    <name type="common">Southern corn leaf blight fungus</name>
    <name type="synonym">Bipolaris maydis</name>
    <dbReference type="NCBI Taxonomy" id="701091"/>
    <lineage>
        <taxon>Eukaryota</taxon>
        <taxon>Fungi</taxon>
        <taxon>Dikarya</taxon>
        <taxon>Ascomycota</taxon>
        <taxon>Pezizomycotina</taxon>
        <taxon>Dothideomycetes</taxon>
        <taxon>Pleosporomycetidae</taxon>
        <taxon>Pleosporales</taxon>
        <taxon>Pleosporineae</taxon>
        <taxon>Pleosporaceae</taxon>
        <taxon>Bipolaris</taxon>
    </lineage>
</organism>
<dbReference type="STRING" id="701091.M2U5K6"/>
<dbReference type="Pfam" id="PF00724">
    <property type="entry name" value="Oxidored_FMN"/>
    <property type="match status" value="1"/>
</dbReference>
<evidence type="ECO:0000313" key="3">
    <source>
        <dbReference type="Proteomes" id="UP000016936"/>
    </source>
</evidence>
<proteinExistence type="predicted"/>
<name>M2U5K6_COCH5</name>
<dbReference type="eggNOG" id="KOG0134">
    <property type="taxonomic scope" value="Eukaryota"/>
</dbReference>
<dbReference type="Proteomes" id="UP000016936">
    <property type="component" value="Unassembled WGS sequence"/>
</dbReference>
<protein>
    <recommendedName>
        <fullName evidence="1">NADH:flavin oxidoreductase/NADH oxidase N-terminal domain-containing protein</fullName>
    </recommendedName>
</protein>
<reference evidence="3" key="2">
    <citation type="journal article" date="2013" name="PLoS Genet.">
        <title>Comparative genome structure, secondary metabolite, and effector coding capacity across Cochliobolus pathogens.</title>
        <authorList>
            <person name="Condon B.J."/>
            <person name="Leng Y."/>
            <person name="Wu D."/>
            <person name="Bushley K.E."/>
            <person name="Ohm R.A."/>
            <person name="Otillar R."/>
            <person name="Martin J."/>
            <person name="Schackwitz W."/>
            <person name="Grimwood J."/>
            <person name="MohdZainudin N."/>
            <person name="Xue C."/>
            <person name="Wang R."/>
            <person name="Manning V.A."/>
            <person name="Dhillon B."/>
            <person name="Tu Z.J."/>
            <person name="Steffenson B.J."/>
            <person name="Salamov A."/>
            <person name="Sun H."/>
            <person name="Lowry S."/>
            <person name="LaButti K."/>
            <person name="Han J."/>
            <person name="Copeland A."/>
            <person name="Lindquist E."/>
            <person name="Barry K."/>
            <person name="Schmutz J."/>
            <person name="Baker S.E."/>
            <person name="Ciuffetti L.M."/>
            <person name="Grigoriev I.V."/>
            <person name="Zhong S."/>
            <person name="Turgeon B.G."/>
        </authorList>
    </citation>
    <scope>NUCLEOTIDE SEQUENCE [LARGE SCALE GENOMIC DNA]</scope>
    <source>
        <strain evidence="3">C5 / ATCC 48332 / race O</strain>
    </source>
</reference>